<sequence>MTAILDPSTNTITISIPIKMRKRGGRKLVLAPDGSGWAPAGPKVDNVLVKAIARAFRWRKLLEAGTHATIEELAAAERINPSYVSRLLRLTLLAPDIVEAVLDGRQPAGLQLDDLLAPFPVEWEAQKLAFWHPQGARKISPDA</sequence>
<proteinExistence type="predicted"/>
<dbReference type="Gene3D" id="1.10.10.2830">
    <property type="match status" value="1"/>
</dbReference>
<reference evidence="1 2" key="2">
    <citation type="submission" date="2015-10" db="EMBL/GenBank/DDBJ databases">
        <title>Draft Genome Sequence of Prosthecomicrobium hirschii ATCC 27832.</title>
        <authorList>
            <person name="Daniel J."/>
            <person name="Givan S.A."/>
            <person name="Brun Y.V."/>
            <person name="Brown P.J."/>
        </authorList>
    </citation>
    <scope>NUCLEOTIDE SEQUENCE [LARGE SCALE GENOMIC DNA]</scope>
    <source>
        <strain evidence="1 2">16</strain>
    </source>
</reference>
<keyword evidence="2" id="KW-1185">Reference proteome</keyword>
<dbReference type="RefSeq" id="WP_054359337.1">
    <property type="nucleotide sequence ID" value="NZ_LJYW01000001.1"/>
</dbReference>
<reference evidence="1 2" key="1">
    <citation type="submission" date="2015-09" db="EMBL/GenBank/DDBJ databases">
        <authorList>
            <person name="Jackson K.R."/>
            <person name="Lunt B.L."/>
            <person name="Fisher J.N.B."/>
            <person name="Gardner A.V."/>
            <person name="Bailey M.E."/>
            <person name="Deus L.M."/>
            <person name="Earl A.S."/>
            <person name="Gibby P.D."/>
            <person name="Hartmann K.A."/>
            <person name="Liu J.E."/>
            <person name="Manci A.M."/>
            <person name="Nielsen D.A."/>
            <person name="Solomon M.B."/>
            <person name="Breakwell D.P."/>
            <person name="Burnett S.H."/>
            <person name="Grose J.H."/>
        </authorList>
    </citation>
    <scope>NUCLEOTIDE SEQUENCE [LARGE SCALE GENOMIC DNA]</scope>
    <source>
        <strain evidence="1 2">16</strain>
    </source>
</reference>
<dbReference type="AlphaFoldDB" id="A0A0P6WEZ6"/>
<organism evidence="1 2">
    <name type="scientific">Prosthecodimorpha hirschii</name>
    <dbReference type="NCBI Taxonomy" id="665126"/>
    <lineage>
        <taxon>Bacteria</taxon>
        <taxon>Pseudomonadati</taxon>
        <taxon>Pseudomonadota</taxon>
        <taxon>Alphaproteobacteria</taxon>
        <taxon>Hyphomicrobiales</taxon>
        <taxon>Ancalomicrobiaceae</taxon>
        <taxon>Prosthecodimorpha</taxon>
    </lineage>
</organism>
<evidence type="ECO:0000313" key="2">
    <source>
        <dbReference type="Proteomes" id="UP000048984"/>
    </source>
</evidence>
<dbReference type="SUPFAM" id="SSF109709">
    <property type="entry name" value="KorB DNA-binding domain-like"/>
    <property type="match status" value="1"/>
</dbReference>
<evidence type="ECO:0008006" key="3">
    <source>
        <dbReference type="Google" id="ProtNLM"/>
    </source>
</evidence>
<name>A0A0P6WEZ6_9HYPH</name>
<gene>
    <name evidence="1" type="ORF">ABB55_13915</name>
</gene>
<dbReference type="STRING" id="665126.ABB55_13915"/>
<evidence type="ECO:0000313" key="1">
    <source>
        <dbReference type="EMBL" id="KPL53172.1"/>
    </source>
</evidence>
<dbReference type="EMBL" id="LJYW01000001">
    <property type="protein sequence ID" value="KPL53172.1"/>
    <property type="molecule type" value="Genomic_DNA"/>
</dbReference>
<protein>
    <recommendedName>
        <fullName evidence="3">LacI family transcriptional regulator</fullName>
    </recommendedName>
</protein>
<comment type="caution">
    <text evidence="1">The sequence shown here is derived from an EMBL/GenBank/DDBJ whole genome shotgun (WGS) entry which is preliminary data.</text>
</comment>
<dbReference type="Proteomes" id="UP000048984">
    <property type="component" value="Unassembled WGS sequence"/>
</dbReference>
<accession>A0A0P6WEZ6</accession>